<evidence type="ECO:0008006" key="3">
    <source>
        <dbReference type="Google" id="ProtNLM"/>
    </source>
</evidence>
<name>A0A7W9CUI4_9HYPH</name>
<comment type="caution">
    <text evidence="1">The sequence shown here is derived from an EMBL/GenBank/DDBJ whole genome shotgun (WGS) entry which is preliminary data.</text>
</comment>
<keyword evidence="2" id="KW-1185">Reference proteome</keyword>
<evidence type="ECO:0000313" key="1">
    <source>
        <dbReference type="EMBL" id="MBB5752175.1"/>
    </source>
</evidence>
<proteinExistence type="predicted"/>
<gene>
    <name evidence="1" type="ORF">GGQ63_001227</name>
</gene>
<protein>
    <recommendedName>
        <fullName evidence="3">Translation initiation inhibitor</fullName>
    </recommendedName>
</protein>
<dbReference type="RefSeq" id="WP_183853597.1">
    <property type="nucleotide sequence ID" value="NZ_JACHOO010000002.1"/>
</dbReference>
<accession>A0A7W9CUI4</accession>
<sequence>MATVEFAAGGYRFIPGVFQYSAGVAALPGHAIERVRFSRPVPLAEGFARIAAHLGAAGRPRAAFCACELRSPAPFDEPGFRAFNERYVGTLAQWGLLSGEVNPVARANVCPERDPPAEPSFFAFSFTRPEAGAPASFVVAGSGEVPEGKGNYRDHIVAPGDTSPAGLAAKARFVLAEMEARMAALGGNWATATGAQLYTVHDVFPLLADQIVARGAARHGLAWHFCRPPVVGIDYEMDCRRVATERVLFVD</sequence>
<evidence type="ECO:0000313" key="2">
    <source>
        <dbReference type="Proteomes" id="UP000523821"/>
    </source>
</evidence>
<dbReference type="AlphaFoldDB" id="A0A7W9CUI4"/>
<dbReference type="Proteomes" id="UP000523821">
    <property type="component" value="Unassembled WGS sequence"/>
</dbReference>
<dbReference type="EMBL" id="JACHOO010000002">
    <property type="protein sequence ID" value="MBB5752175.1"/>
    <property type="molecule type" value="Genomic_DNA"/>
</dbReference>
<reference evidence="1 2" key="1">
    <citation type="submission" date="2020-08" db="EMBL/GenBank/DDBJ databases">
        <title>Genomic Encyclopedia of Type Strains, Phase IV (KMG-IV): sequencing the most valuable type-strain genomes for metagenomic binning, comparative biology and taxonomic classification.</title>
        <authorList>
            <person name="Goeker M."/>
        </authorList>
    </citation>
    <scope>NUCLEOTIDE SEQUENCE [LARGE SCALE GENOMIC DNA]</scope>
    <source>
        <strain evidence="1 2">DSM 16268</strain>
    </source>
</reference>
<organism evidence="1 2">
    <name type="scientific">Prosthecomicrobium pneumaticum</name>
    <dbReference type="NCBI Taxonomy" id="81895"/>
    <lineage>
        <taxon>Bacteria</taxon>
        <taxon>Pseudomonadati</taxon>
        <taxon>Pseudomonadota</taxon>
        <taxon>Alphaproteobacteria</taxon>
        <taxon>Hyphomicrobiales</taxon>
        <taxon>Kaistiaceae</taxon>
        <taxon>Prosthecomicrobium</taxon>
    </lineage>
</organism>